<name>A0ABN9LGU8_9NEOB</name>
<evidence type="ECO:0000313" key="3">
    <source>
        <dbReference type="Proteomes" id="UP001176940"/>
    </source>
</evidence>
<evidence type="ECO:0000256" key="1">
    <source>
        <dbReference type="PROSITE-ProRule" id="PRU00742"/>
    </source>
</evidence>
<sequence>METFQKSKRSAYSQPLCGTTGILFFDTAYATIKGDHTYAYLPPDEATGMVKRASSQSRDKVFWSPRQMQQMEPLPQSKGIGQRLSTRLHQAIWPCAGVYYGGQRMNFNTILRPACSQRVIKLSSFVSTSYIKAMSIVTKVAQSGIKKPRGGVEEGPIYIRRAGLIEKLRELEVIPEYDVKDFGDLHFPELPNDEPFQNVKNPRTVGQATEKVANTVADVKKTGRVCLTLGGDHSLAVGTIAGHAKVHPDLCVVWVDAHADINTPSTSPSGNLHGQPVSFLIKELQNKVNNDFGATIMS</sequence>
<protein>
    <recommendedName>
        <fullName evidence="4">Arginase</fullName>
    </recommendedName>
</protein>
<dbReference type="Gene3D" id="3.40.800.10">
    <property type="entry name" value="Ureohydrolase domain"/>
    <property type="match status" value="1"/>
</dbReference>
<evidence type="ECO:0000313" key="2">
    <source>
        <dbReference type="EMBL" id="CAJ0938710.1"/>
    </source>
</evidence>
<dbReference type="PRINTS" id="PR00116">
    <property type="entry name" value="ARGINASE"/>
</dbReference>
<dbReference type="PANTHER" id="PTHR43782:SF2">
    <property type="entry name" value="ARGINASE-1"/>
    <property type="match status" value="1"/>
</dbReference>
<dbReference type="Proteomes" id="UP001176940">
    <property type="component" value="Unassembled WGS sequence"/>
</dbReference>
<dbReference type="PANTHER" id="PTHR43782">
    <property type="entry name" value="ARGINASE"/>
    <property type="match status" value="1"/>
</dbReference>
<evidence type="ECO:0008006" key="4">
    <source>
        <dbReference type="Google" id="ProtNLM"/>
    </source>
</evidence>
<proteinExistence type="inferred from homology"/>
<gene>
    <name evidence="2" type="ORF">RIMI_LOCUS7753206</name>
</gene>
<accession>A0ABN9LGU8</accession>
<dbReference type="InterPro" id="IPR006035">
    <property type="entry name" value="Ureohydrolase"/>
</dbReference>
<dbReference type="Pfam" id="PF00491">
    <property type="entry name" value="Arginase"/>
    <property type="match status" value="1"/>
</dbReference>
<dbReference type="SUPFAM" id="SSF52768">
    <property type="entry name" value="Arginase/deacetylase"/>
    <property type="match status" value="1"/>
</dbReference>
<keyword evidence="3" id="KW-1185">Reference proteome</keyword>
<organism evidence="2 3">
    <name type="scientific">Ranitomeya imitator</name>
    <name type="common">mimic poison frog</name>
    <dbReference type="NCBI Taxonomy" id="111125"/>
    <lineage>
        <taxon>Eukaryota</taxon>
        <taxon>Metazoa</taxon>
        <taxon>Chordata</taxon>
        <taxon>Craniata</taxon>
        <taxon>Vertebrata</taxon>
        <taxon>Euteleostomi</taxon>
        <taxon>Amphibia</taxon>
        <taxon>Batrachia</taxon>
        <taxon>Anura</taxon>
        <taxon>Neobatrachia</taxon>
        <taxon>Hyloidea</taxon>
        <taxon>Dendrobatidae</taxon>
        <taxon>Dendrobatinae</taxon>
        <taxon>Ranitomeya</taxon>
    </lineage>
</organism>
<dbReference type="EMBL" id="CAUEEQ010014890">
    <property type="protein sequence ID" value="CAJ0938710.1"/>
    <property type="molecule type" value="Genomic_DNA"/>
</dbReference>
<comment type="caution">
    <text evidence="2">The sequence shown here is derived from an EMBL/GenBank/DDBJ whole genome shotgun (WGS) entry which is preliminary data.</text>
</comment>
<comment type="similarity">
    <text evidence="1">Belongs to the arginase family.</text>
</comment>
<dbReference type="PROSITE" id="PS51409">
    <property type="entry name" value="ARGINASE_2"/>
    <property type="match status" value="1"/>
</dbReference>
<dbReference type="InterPro" id="IPR023696">
    <property type="entry name" value="Ureohydrolase_dom_sf"/>
</dbReference>
<reference evidence="2" key="1">
    <citation type="submission" date="2023-07" db="EMBL/GenBank/DDBJ databases">
        <authorList>
            <person name="Stuckert A."/>
        </authorList>
    </citation>
    <scope>NUCLEOTIDE SEQUENCE</scope>
</reference>